<evidence type="ECO:0000313" key="3">
    <source>
        <dbReference type="Proteomes" id="UP000444721"/>
    </source>
</evidence>
<keyword evidence="3" id="KW-1185">Reference proteome</keyword>
<sequence length="668" mass="75163">MPNRKPLEFHNTIKFTRKDHSNSILASSITDCKILTNIDVEGLSHDVIKKSNVLKFEITLECKSKSFIYKPNRYYCLIELYDPKSNTLLCTQEGNSLLSKETMSTLYKINDQRYCSQLKVNIEKVNRGTRAIFKISLLDREKKIMSMLNAITTTTTTTTNTMPSASTTNSDDSTMDQKRMLSPWLDGNRVDHQHDTTCDCNNACCDIEWQSGAFLIQDRNSKKRKQQSRDHSSSPTATDTCDSKQSIEESREEDVQSMSGRIAFEKSEDVSKLIKHEMREEEDRVPLDHHDNNKDESVTCHKKKCSKNDIRSNTITPLTKKIKTELPLQIKKEKITCNMTTNEMNHTLIGHNEKMTILSNTSNKENIPLDNDFNLNDPSKDQLLLPMMMIDPNMNDHLIMMSMMMNEKDHVYTMTDPSQQQPTCVMNHVDPTISTTNSSDSHVVVLDLDSNNNHMDNTTNSSILQPHPFLYSNLPFPPLTTNSNTSLPTTCCLGFNNHLLYTTPIPPPPSHPSLLSSSNGDSNAAFPYFGIVQHSTAMNHHLSKKKKTTSNRNEKNTMKRIQNNSENLSSSSIHEQSPIPLVSLLCTSPLSTNVIEDHQWMMDEKNHLLPNPSPSSGNSFLDFSFGGDGDSCCSLLASLDGALTTCSAVTKDSSSILDGFLNVNDELI</sequence>
<dbReference type="VEuPathDB" id="AmoebaDB:FDP41_009283"/>
<feature type="region of interest" description="Disordered" evidence="1">
    <location>
        <begin position="157"/>
        <end position="176"/>
    </location>
</feature>
<feature type="compositionally biased region" description="Low complexity" evidence="1">
    <location>
        <begin position="157"/>
        <end position="170"/>
    </location>
</feature>
<reference evidence="2 3" key="1">
    <citation type="journal article" date="2019" name="Sci. Rep.">
        <title>Nanopore sequencing improves the draft genome of the human pathogenic amoeba Naegleria fowleri.</title>
        <authorList>
            <person name="Liechti N."/>
            <person name="Schurch N."/>
            <person name="Bruggmann R."/>
            <person name="Wittwer M."/>
        </authorList>
    </citation>
    <scope>NUCLEOTIDE SEQUENCE [LARGE SCALE GENOMIC DNA]</scope>
    <source>
        <strain evidence="2 3">ATCC 30894</strain>
    </source>
</reference>
<dbReference type="AlphaFoldDB" id="A0A6A5BE78"/>
<accession>A0A6A5BE78</accession>
<dbReference type="OrthoDB" id="10577309at2759"/>
<dbReference type="GeneID" id="68116500"/>
<feature type="region of interest" description="Disordered" evidence="1">
    <location>
        <begin position="219"/>
        <end position="259"/>
    </location>
</feature>
<dbReference type="Proteomes" id="UP000444721">
    <property type="component" value="Unassembled WGS sequence"/>
</dbReference>
<name>A0A6A5BE78_NAEFO</name>
<gene>
    <name evidence="2" type="ORF">FDP41_009283</name>
</gene>
<dbReference type="VEuPathDB" id="AmoebaDB:NF0048640"/>
<comment type="caution">
    <text evidence="2">The sequence shown here is derived from an EMBL/GenBank/DDBJ whole genome shotgun (WGS) entry which is preliminary data.</text>
</comment>
<dbReference type="RefSeq" id="XP_044557095.1">
    <property type="nucleotide sequence ID" value="XM_044713225.1"/>
</dbReference>
<dbReference type="EMBL" id="VFQX01000068">
    <property type="protein sequence ID" value="KAF0972380.1"/>
    <property type="molecule type" value="Genomic_DNA"/>
</dbReference>
<feature type="region of interest" description="Disordered" evidence="1">
    <location>
        <begin position="278"/>
        <end position="299"/>
    </location>
</feature>
<organism evidence="2 3">
    <name type="scientific">Naegleria fowleri</name>
    <name type="common">Brain eating amoeba</name>
    <dbReference type="NCBI Taxonomy" id="5763"/>
    <lineage>
        <taxon>Eukaryota</taxon>
        <taxon>Discoba</taxon>
        <taxon>Heterolobosea</taxon>
        <taxon>Tetramitia</taxon>
        <taxon>Eutetramitia</taxon>
        <taxon>Vahlkampfiidae</taxon>
        <taxon>Naegleria</taxon>
    </lineage>
</organism>
<dbReference type="VEuPathDB" id="AmoebaDB:NfTy_061220"/>
<evidence type="ECO:0000256" key="1">
    <source>
        <dbReference type="SAM" id="MobiDB-lite"/>
    </source>
</evidence>
<protein>
    <submittedName>
        <fullName evidence="2">Uncharacterized protein</fullName>
    </submittedName>
</protein>
<proteinExistence type="predicted"/>
<evidence type="ECO:0000313" key="2">
    <source>
        <dbReference type="EMBL" id="KAF0972380.1"/>
    </source>
</evidence>